<dbReference type="InterPro" id="IPR013216">
    <property type="entry name" value="Methyltransf_11"/>
</dbReference>
<keyword evidence="3" id="KW-0949">S-adenosyl-L-methionine</keyword>
<dbReference type="Gene3D" id="3.40.50.150">
    <property type="entry name" value="Vaccinia Virus protein VP39"/>
    <property type="match status" value="1"/>
</dbReference>
<gene>
    <name evidence="5" type="ORF">SAMN05216298_3050</name>
</gene>
<evidence type="ECO:0000259" key="4">
    <source>
        <dbReference type="Pfam" id="PF08241"/>
    </source>
</evidence>
<dbReference type="SUPFAM" id="SSF53335">
    <property type="entry name" value="S-adenosyl-L-methionine-dependent methyltransferases"/>
    <property type="match status" value="1"/>
</dbReference>
<protein>
    <submittedName>
        <fullName evidence="5">Methyltransferase domain-containing protein</fullName>
    </submittedName>
</protein>
<accession>A0A1G9I5P3</accession>
<evidence type="ECO:0000313" key="6">
    <source>
        <dbReference type="Proteomes" id="UP000198662"/>
    </source>
</evidence>
<dbReference type="PANTHER" id="PTHR43464">
    <property type="entry name" value="METHYLTRANSFERASE"/>
    <property type="match status" value="1"/>
</dbReference>
<proteinExistence type="predicted"/>
<evidence type="ECO:0000256" key="1">
    <source>
        <dbReference type="ARBA" id="ARBA00022603"/>
    </source>
</evidence>
<name>A0A1G9I5P3_9ACTN</name>
<organism evidence="5 6">
    <name type="scientific">Glycomyces sambucus</name>
    <dbReference type="NCBI Taxonomy" id="380244"/>
    <lineage>
        <taxon>Bacteria</taxon>
        <taxon>Bacillati</taxon>
        <taxon>Actinomycetota</taxon>
        <taxon>Actinomycetes</taxon>
        <taxon>Glycomycetales</taxon>
        <taxon>Glycomycetaceae</taxon>
        <taxon>Glycomyces</taxon>
    </lineage>
</organism>
<dbReference type="STRING" id="380244.SAMN05216298_3050"/>
<dbReference type="GO" id="GO:0008757">
    <property type="term" value="F:S-adenosylmethionine-dependent methyltransferase activity"/>
    <property type="evidence" value="ECO:0007669"/>
    <property type="project" value="InterPro"/>
</dbReference>
<dbReference type="RefSeq" id="WP_091050509.1">
    <property type="nucleotide sequence ID" value="NZ_FNGF01000004.1"/>
</dbReference>
<feature type="domain" description="Methyltransferase type 11" evidence="4">
    <location>
        <begin position="52"/>
        <end position="145"/>
    </location>
</feature>
<sequence length="240" mass="26137">MASEPETTAATTDYDAFAEAYAADTESNLINAHYTLPAVLDLAGDVAGRRVLDVGCGPGPLFASLRERGAEVTGVEPSAKMLELARGRLGDDALLLQGDLNDPLPFADGAFDLAVASLVLHYLEDWSGPLAELKRVLVPGGRLVVAVNHPFVYKVIHPEGNYFTVHEYAEEYTFGDQTAVLSHWHRPLHAVMNEFTDAGFRIAVVGEPHPTPDAHEKFPEQVKQPDSAFLCFLFLVLEKP</sequence>
<evidence type="ECO:0000256" key="2">
    <source>
        <dbReference type="ARBA" id="ARBA00022679"/>
    </source>
</evidence>
<dbReference type="PANTHER" id="PTHR43464:SF19">
    <property type="entry name" value="UBIQUINONE BIOSYNTHESIS O-METHYLTRANSFERASE, MITOCHONDRIAL"/>
    <property type="match status" value="1"/>
</dbReference>
<keyword evidence="1 5" id="KW-0489">Methyltransferase</keyword>
<dbReference type="CDD" id="cd02440">
    <property type="entry name" value="AdoMet_MTases"/>
    <property type="match status" value="1"/>
</dbReference>
<keyword evidence="2 5" id="KW-0808">Transferase</keyword>
<keyword evidence="6" id="KW-1185">Reference proteome</keyword>
<dbReference type="Proteomes" id="UP000198662">
    <property type="component" value="Unassembled WGS sequence"/>
</dbReference>
<evidence type="ECO:0000256" key="3">
    <source>
        <dbReference type="ARBA" id="ARBA00022691"/>
    </source>
</evidence>
<evidence type="ECO:0000313" key="5">
    <source>
        <dbReference type="EMBL" id="SDL20568.1"/>
    </source>
</evidence>
<reference evidence="6" key="1">
    <citation type="submission" date="2016-10" db="EMBL/GenBank/DDBJ databases">
        <authorList>
            <person name="Varghese N."/>
            <person name="Submissions S."/>
        </authorList>
    </citation>
    <scope>NUCLEOTIDE SEQUENCE [LARGE SCALE GENOMIC DNA]</scope>
    <source>
        <strain evidence="6">CGMCC 4.3147</strain>
    </source>
</reference>
<dbReference type="InterPro" id="IPR029063">
    <property type="entry name" value="SAM-dependent_MTases_sf"/>
</dbReference>
<dbReference type="AlphaFoldDB" id="A0A1G9I5P3"/>
<dbReference type="GO" id="GO:0032259">
    <property type="term" value="P:methylation"/>
    <property type="evidence" value="ECO:0007669"/>
    <property type="project" value="UniProtKB-KW"/>
</dbReference>
<dbReference type="OrthoDB" id="9805171at2"/>
<dbReference type="EMBL" id="FNGF01000004">
    <property type="protein sequence ID" value="SDL20568.1"/>
    <property type="molecule type" value="Genomic_DNA"/>
</dbReference>
<dbReference type="Pfam" id="PF08241">
    <property type="entry name" value="Methyltransf_11"/>
    <property type="match status" value="1"/>
</dbReference>